<gene>
    <name evidence="1" type="ORF">E3U43_013931</name>
</gene>
<evidence type="ECO:0000313" key="1">
    <source>
        <dbReference type="EMBL" id="TMS16638.1"/>
    </source>
</evidence>
<name>A0ACD3RBC0_LARCR</name>
<protein>
    <submittedName>
        <fullName evidence="1">Uncharacterized protein</fullName>
    </submittedName>
</protein>
<proteinExistence type="predicted"/>
<dbReference type="Proteomes" id="UP000793456">
    <property type="component" value="Chromosome VIII"/>
</dbReference>
<sequence length="106" mass="12038">MNDTLEKTDVVTEEHWIPVLLSDKAQHFKTKILSTLSSCNMWGMQLWLCYSTSLMCDEVDLSLAFRKPYFHPQASGVCIYKLDVSRLSIIGLSGQLWTGVTRPRGV</sequence>
<evidence type="ECO:0000313" key="2">
    <source>
        <dbReference type="Proteomes" id="UP000793456"/>
    </source>
</evidence>
<keyword evidence="2" id="KW-1185">Reference proteome</keyword>
<comment type="caution">
    <text evidence="1">The sequence shown here is derived from an EMBL/GenBank/DDBJ whole genome shotgun (WGS) entry which is preliminary data.</text>
</comment>
<organism evidence="1 2">
    <name type="scientific">Larimichthys crocea</name>
    <name type="common">Large yellow croaker</name>
    <name type="synonym">Pseudosciaena crocea</name>
    <dbReference type="NCBI Taxonomy" id="215358"/>
    <lineage>
        <taxon>Eukaryota</taxon>
        <taxon>Metazoa</taxon>
        <taxon>Chordata</taxon>
        <taxon>Craniata</taxon>
        <taxon>Vertebrata</taxon>
        <taxon>Euteleostomi</taxon>
        <taxon>Actinopterygii</taxon>
        <taxon>Neopterygii</taxon>
        <taxon>Teleostei</taxon>
        <taxon>Neoteleostei</taxon>
        <taxon>Acanthomorphata</taxon>
        <taxon>Eupercaria</taxon>
        <taxon>Sciaenidae</taxon>
        <taxon>Larimichthys</taxon>
    </lineage>
</organism>
<dbReference type="EMBL" id="CM011681">
    <property type="protein sequence ID" value="TMS16638.1"/>
    <property type="molecule type" value="Genomic_DNA"/>
</dbReference>
<accession>A0ACD3RBC0</accession>
<reference evidence="1" key="1">
    <citation type="submission" date="2018-11" db="EMBL/GenBank/DDBJ databases">
        <title>The sequence and de novo assembly of Larimichthys crocea genome using PacBio and Hi-C technologies.</title>
        <authorList>
            <person name="Xu P."/>
            <person name="Chen B."/>
            <person name="Zhou Z."/>
            <person name="Ke Q."/>
            <person name="Wu Y."/>
            <person name="Bai H."/>
            <person name="Pu F."/>
        </authorList>
    </citation>
    <scope>NUCLEOTIDE SEQUENCE</scope>
    <source>
        <tissue evidence="1">Muscle</tissue>
    </source>
</reference>